<name>A0A9P7D3A7_9AGAM</name>
<evidence type="ECO:0000313" key="1">
    <source>
        <dbReference type="EMBL" id="KAG1777542.1"/>
    </source>
</evidence>
<accession>A0A9P7D3A7</accession>
<organism evidence="1 2">
    <name type="scientific">Suillus placidus</name>
    <dbReference type="NCBI Taxonomy" id="48579"/>
    <lineage>
        <taxon>Eukaryota</taxon>
        <taxon>Fungi</taxon>
        <taxon>Dikarya</taxon>
        <taxon>Basidiomycota</taxon>
        <taxon>Agaricomycotina</taxon>
        <taxon>Agaricomycetes</taxon>
        <taxon>Agaricomycetidae</taxon>
        <taxon>Boletales</taxon>
        <taxon>Suillineae</taxon>
        <taxon>Suillaceae</taxon>
        <taxon>Suillus</taxon>
    </lineage>
</organism>
<reference evidence="1" key="1">
    <citation type="journal article" date="2020" name="New Phytol.">
        <title>Comparative genomics reveals dynamic genome evolution in host specialist ectomycorrhizal fungi.</title>
        <authorList>
            <person name="Lofgren L.A."/>
            <person name="Nguyen N.H."/>
            <person name="Vilgalys R."/>
            <person name="Ruytinx J."/>
            <person name="Liao H.L."/>
            <person name="Branco S."/>
            <person name="Kuo A."/>
            <person name="LaButti K."/>
            <person name="Lipzen A."/>
            <person name="Andreopoulos W."/>
            <person name="Pangilinan J."/>
            <person name="Riley R."/>
            <person name="Hundley H."/>
            <person name="Na H."/>
            <person name="Barry K."/>
            <person name="Grigoriev I.V."/>
            <person name="Stajich J.E."/>
            <person name="Kennedy P.G."/>
        </authorList>
    </citation>
    <scope>NUCLEOTIDE SEQUENCE</scope>
    <source>
        <strain evidence="1">DOB743</strain>
    </source>
</reference>
<comment type="caution">
    <text evidence="1">The sequence shown here is derived from an EMBL/GenBank/DDBJ whole genome shotgun (WGS) entry which is preliminary data.</text>
</comment>
<evidence type="ECO:0000313" key="2">
    <source>
        <dbReference type="Proteomes" id="UP000714275"/>
    </source>
</evidence>
<dbReference type="EMBL" id="JABBWD010000020">
    <property type="protein sequence ID" value="KAG1777542.1"/>
    <property type="molecule type" value="Genomic_DNA"/>
</dbReference>
<dbReference type="AlphaFoldDB" id="A0A9P7D3A7"/>
<protein>
    <submittedName>
        <fullName evidence="1">Uncharacterized protein</fullName>
    </submittedName>
</protein>
<sequence>MPNQWKPTPPLEEITPHILHLWKAHQTDKMIIENLWKVIDTSRYGIGITKFKEICNAMGLQRTRQQNHSIESIQMVSLLFHEKDMKNHRNVVISYFAAYKAGLVHQRKARRLQQRRFWAAGVNDLFAVNQHDKWLWFGLGLHTRIEPFSGRIRIIDPGSENYGITNAHTMLHQMYDSSLHSTLQHQWMHTKKNVMPEIAWSQLCRHFTPGFESLLDEGVVSIWYDIDNVFIPWLQCELDRYQDHVNNTAKRRDRNKVLPHSVLNLIYDSPEDFWAMDFKVTIDQDGIDHVRRTYIKPDHPVFDLVPQPLNHYIQHHYDDLGQPPVTRQSAWRIYLDLLHSI</sequence>
<keyword evidence="2" id="KW-1185">Reference proteome</keyword>
<dbReference type="Proteomes" id="UP000714275">
    <property type="component" value="Unassembled WGS sequence"/>
</dbReference>
<dbReference type="OrthoDB" id="5946233at2759"/>
<gene>
    <name evidence="1" type="ORF">EV702DRAFT_1179381</name>
</gene>
<proteinExistence type="predicted"/>